<gene>
    <name evidence="2" type="ORF">BDFB_009674</name>
</gene>
<comment type="caution">
    <text evidence="2">The sequence shown here is derived from an EMBL/GenBank/DDBJ whole genome shotgun (WGS) entry which is preliminary data.</text>
</comment>
<proteinExistence type="predicted"/>
<feature type="region of interest" description="Disordered" evidence="1">
    <location>
        <begin position="1"/>
        <end position="234"/>
    </location>
</feature>
<keyword evidence="3" id="KW-1185">Reference proteome</keyword>
<accession>A0A482VKW7</accession>
<dbReference type="Proteomes" id="UP000292052">
    <property type="component" value="Unassembled WGS sequence"/>
</dbReference>
<dbReference type="STRING" id="1661398.A0A482VKW7"/>
<feature type="compositionally biased region" description="Polar residues" evidence="1">
    <location>
        <begin position="280"/>
        <end position="299"/>
    </location>
</feature>
<evidence type="ECO:0000256" key="1">
    <source>
        <dbReference type="SAM" id="MobiDB-lite"/>
    </source>
</evidence>
<feature type="compositionally biased region" description="Polar residues" evidence="1">
    <location>
        <begin position="1"/>
        <end position="16"/>
    </location>
</feature>
<dbReference type="OrthoDB" id="2161974at2759"/>
<feature type="compositionally biased region" description="Polar residues" evidence="1">
    <location>
        <begin position="75"/>
        <end position="89"/>
    </location>
</feature>
<protein>
    <submittedName>
        <fullName evidence="2">Uncharacterized protein</fullName>
    </submittedName>
</protein>
<dbReference type="AlphaFoldDB" id="A0A482VKW7"/>
<feature type="compositionally biased region" description="Polar residues" evidence="1">
    <location>
        <begin position="199"/>
        <end position="220"/>
    </location>
</feature>
<feature type="compositionally biased region" description="Basic and acidic residues" evidence="1">
    <location>
        <begin position="165"/>
        <end position="179"/>
    </location>
</feature>
<reference evidence="2" key="1">
    <citation type="submission" date="2017-03" db="EMBL/GenBank/DDBJ databases">
        <title>Genome of the blue death feigning beetle - Asbolus verrucosus.</title>
        <authorList>
            <person name="Rider S.D."/>
        </authorList>
    </citation>
    <scope>NUCLEOTIDE SEQUENCE [LARGE SCALE GENOMIC DNA]</scope>
    <source>
        <strain evidence="2">Butters</strain>
        <tissue evidence="2">Head and leg muscle</tissue>
    </source>
</reference>
<feature type="region of interest" description="Disordered" evidence="1">
    <location>
        <begin position="273"/>
        <end position="313"/>
    </location>
</feature>
<evidence type="ECO:0000313" key="2">
    <source>
        <dbReference type="EMBL" id="RZC33139.1"/>
    </source>
</evidence>
<name>A0A482VKW7_ASBVE</name>
<dbReference type="EMBL" id="QDEB01091590">
    <property type="protein sequence ID" value="RZC33139.1"/>
    <property type="molecule type" value="Genomic_DNA"/>
</dbReference>
<feature type="compositionally biased region" description="Basic and acidic residues" evidence="1">
    <location>
        <begin position="90"/>
        <end position="101"/>
    </location>
</feature>
<sequence>MGNANSGVRKSRSLPTSPEVRRSSAIPHKGGSSIPLPGSALPARRCPPDKVRPVAGSSRASSPALSMIPRGPPAQISSPYQANPQQKNSMLDKLKLFKSNDRPAPTTNGKRTSSSSGVSSARSERSDSSASLEPSVDVKPVRNASRLKQTRPAKTTPAKNSPNSAKKEPAKPTKIEVEKHAHKVANLPSTKLSEPKMKLSTSKTEVASNKQNHLPAQNHGTGIPKPTAAIKGTTKVVREDKNLVGVKTIMSRENSQASITHNKPAVALVSPMKNEKENQLSESSHSASTGQHSNSSESSVIYKPSSESGSEHLNVIPNRKEPITYISEASEQETKEKTLNSEIQHNHYNLENNFIREGEDDSSALSIEPMRPLLRGYCSTLTLPSRPRHYQRVQPDGGSDYCEISLANGYLSDGEMLRNAPSRDISDGYMSEGGSVLYARRLQTMPAHIPNGL</sequence>
<evidence type="ECO:0000313" key="3">
    <source>
        <dbReference type="Proteomes" id="UP000292052"/>
    </source>
</evidence>
<organism evidence="2 3">
    <name type="scientific">Asbolus verrucosus</name>
    <name type="common">Desert ironclad beetle</name>
    <dbReference type="NCBI Taxonomy" id="1661398"/>
    <lineage>
        <taxon>Eukaryota</taxon>
        <taxon>Metazoa</taxon>
        <taxon>Ecdysozoa</taxon>
        <taxon>Arthropoda</taxon>
        <taxon>Hexapoda</taxon>
        <taxon>Insecta</taxon>
        <taxon>Pterygota</taxon>
        <taxon>Neoptera</taxon>
        <taxon>Endopterygota</taxon>
        <taxon>Coleoptera</taxon>
        <taxon>Polyphaga</taxon>
        <taxon>Cucujiformia</taxon>
        <taxon>Tenebrionidae</taxon>
        <taxon>Pimeliinae</taxon>
        <taxon>Asbolus</taxon>
    </lineage>
</organism>